<evidence type="ECO:0000313" key="7">
    <source>
        <dbReference type="Proteomes" id="UP000396862"/>
    </source>
</evidence>
<dbReference type="InterPro" id="IPR016035">
    <property type="entry name" value="Acyl_Trfase/lysoPLipase"/>
</dbReference>
<keyword evidence="1 4" id="KW-0378">Hydrolase</keyword>
<keyword evidence="3 4" id="KW-0443">Lipid metabolism</keyword>
<evidence type="ECO:0000256" key="1">
    <source>
        <dbReference type="ARBA" id="ARBA00022801"/>
    </source>
</evidence>
<gene>
    <name evidence="6" type="ORF">JCM18694_06950</name>
</gene>
<accession>A0ABQ0ZGU5</accession>
<sequence>MYQMKQKVALVLGSGGARGLAHIGVIEELEARGYEISSVAGTSMGAMVGGFYAAGVLEPFAKRMCKLTMRDLWHYMDLTISSRGFVKGDRIFKTIHEEFTHDVNIEDLDIPFTAVATDLVSHQLEVFDKGSLFTAVRASISVPDVFTPVEVGKKRLVDGAVISPIPIPYVKRQKDDILVVVNLSGDDKSYEEQSKKMLRKSGKEIKKKEEEKQTLHQKLAQFFTFQMPGIKFDYLETMGKTIELMQREIAALTIRNHQPDIVIDIPFQLATPWEFERSAEIRAAGREIAVSALDAWEEKRLIKSAG</sequence>
<feature type="short sequence motif" description="DGA/G" evidence="4">
    <location>
        <begin position="158"/>
        <end position="160"/>
    </location>
</feature>
<feature type="domain" description="PNPLA" evidence="5">
    <location>
        <begin position="10"/>
        <end position="171"/>
    </location>
</feature>
<feature type="active site" description="Nucleophile" evidence="4">
    <location>
        <position position="43"/>
    </location>
</feature>
<keyword evidence="7" id="KW-1185">Reference proteome</keyword>
<dbReference type="SUPFAM" id="SSF52151">
    <property type="entry name" value="FabD/lysophospholipase-like"/>
    <property type="match status" value="1"/>
</dbReference>
<dbReference type="Pfam" id="PF01734">
    <property type="entry name" value="Patatin"/>
    <property type="match status" value="1"/>
</dbReference>
<dbReference type="EMBL" id="BLAU01000001">
    <property type="protein sequence ID" value="GET20449.1"/>
    <property type="molecule type" value="Genomic_DNA"/>
</dbReference>
<reference evidence="6 7" key="1">
    <citation type="submission" date="2019-10" db="EMBL/GenBank/DDBJ databases">
        <title>Prolixibacter strains distinguished by the presence of nitrate reductase genes were adept at nitrate-dependent anaerobic corrosion of metallic iron and carbon steel.</title>
        <authorList>
            <person name="Iino T."/>
            <person name="Shono N."/>
            <person name="Ito K."/>
            <person name="Nakamura R."/>
            <person name="Sueoka K."/>
            <person name="Harayama S."/>
            <person name="Ohkuma M."/>
        </authorList>
    </citation>
    <scope>NUCLEOTIDE SEQUENCE [LARGE SCALE GENOMIC DNA]</scope>
    <source>
        <strain evidence="6 7">MIC1-1</strain>
    </source>
</reference>
<protein>
    <recommendedName>
        <fullName evidence="5">PNPLA domain-containing protein</fullName>
    </recommendedName>
</protein>
<dbReference type="Proteomes" id="UP000396862">
    <property type="component" value="Unassembled WGS sequence"/>
</dbReference>
<dbReference type="PANTHER" id="PTHR14226">
    <property type="entry name" value="NEUROPATHY TARGET ESTERASE/SWISS CHEESE D.MELANOGASTER"/>
    <property type="match status" value="1"/>
</dbReference>
<comment type="caution">
    <text evidence="4">Lacks conserved residue(s) required for the propagation of feature annotation.</text>
</comment>
<evidence type="ECO:0000259" key="5">
    <source>
        <dbReference type="PROSITE" id="PS51635"/>
    </source>
</evidence>
<proteinExistence type="predicted"/>
<keyword evidence="2 4" id="KW-0442">Lipid degradation</keyword>
<organism evidence="6 7">
    <name type="scientific">Prolixibacter denitrificans</name>
    <dbReference type="NCBI Taxonomy" id="1541063"/>
    <lineage>
        <taxon>Bacteria</taxon>
        <taxon>Pseudomonadati</taxon>
        <taxon>Bacteroidota</taxon>
        <taxon>Bacteroidia</taxon>
        <taxon>Marinilabiliales</taxon>
        <taxon>Prolixibacteraceae</taxon>
        <taxon>Prolixibacter</taxon>
    </lineage>
</organism>
<evidence type="ECO:0000256" key="3">
    <source>
        <dbReference type="ARBA" id="ARBA00023098"/>
    </source>
</evidence>
<comment type="caution">
    <text evidence="6">The sequence shown here is derived from an EMBL/GenBank/DDBJ whole genome shotgun (WGS) entry which is preliminary data.</text>
</comment>
<dbReference type="PANTHER" id="PTHR14226:SF76">
    <property type="entry name" value="NTE FAMILY PROTEIN RSSA"/>
    <property type="match status" value="1"/>
</dbReference>
<evidence type="ECO:0000256" key="4">
    <source>
        <dbReference type="PROSITE-ProRule" id="PRU01161"/>
    </source>
</evidence>
<dbReference type="PROSITE" id="PS51635">
    <property type="entry name" value="PNPLA"/>
    <property type="match status" value="1"/>
</dbReference>
<feature type="short sequence motif" description="GXSXG" evidence="4">
    <location>
        <begin position="41"/>
        <end position="45"/>
    </location>
</feature>
<evidence type="ECO:0000256" key="2">
    <source>
        <dbReference type="ARBA" id="ARBA00022963"/>
    </source>
</evidence>
<dbReference type="InterPro" id="IPR050301">
    <property type="entry name" value="NTE"/>
</dbReference>
<evidence type="ECO:0000313" key="6">
    <source>
        <dbReference type="EMBL" id="GET20449.1"/>
    </source>
</evidence>
<name>A0ABQ0ZGU5_9BACT</name>
<dbReference type="InterPro" id="IPR002641">
    <property type="entry name" value="PNPLA_dom"/>
</dbReference>
<feature type="active site" description="Proton acceptor" evidence="4">
    <location>
        <position position="158"/>
    </location>
</feature>
<dbReference type="Gene3D" id="3.40.1090.10">
    <property type="entry name" value="Cytosolic phospholipase A2 catalytic domain"/>
    <property type="match status" value="2"/>
</dbReference>